<dbReference type="AlphaFoldDB" id="A0AA88YFN3"/>
<evidence type="ECO:0000256" key="4">
    <source>
        <dbReference type="ARBA" id="ARBA00022664"/>
    </source>
</evidence>
<dbReference type="GO" id="GO:0003729">
    <property type="term" value="F:mRNA binding"/>
    <property type="evidence" value="ECO:0007669"/>
    <property type="project" value="TreeGrafter"/>
</dbReference>
<dbReference type="InterPro" id="IPR010334">
    <property type="entry name" value="Dcp1"/>
</dbReference>
<dbReference type="GO" id="GO:0006397">
    <property type="term" value="P:mRNA processing"/>
    <property type="evidence" value="ECO:0007669"/>
    <property type="project" value="UniProtKB-KW"/>
</dbReference>
<feature type="region of interest" description="Disordered" evidence="5">
    <location>
        <begin position="247"/>
        <end position="284"/>
    </location>
</feature>
<feature type="region of interest" description="Disordered" evidence="5">
    <location>
        <begin position="169"/>
        <end position="232"/>
    </location>
</feature>
<evidence type="ECO:0000313" key="7">
    <source>
        <dbReference type="EMBL" id="KAK3104078.1"/>
    </source>
</evidence>
<dbReference type="InterPro" id="IPR011993">
    <property type="entry name" value="PH-like_dom_sf"/>
</dbReference>
<keyword evidence="3" id="KW-0963">Cytoplasm</keyword>
<feature type="compositionally biased region" description="Polar residues" evidence="5">
    <location>
        <begin position="594"/>
        <end position="611"/>
    </location>
</feature>
<sequence length="632" mass="69811">MLTQLVIRSVGITSLSSCAEHKFPNFSVVEVRKVNYLGIDLKVRPVKPNLQSSLWSASPDNGFMILNRLGLNNLIEPITKDLEFQLQDPFLLYRNAKVIHGIWFYDKDECARIGQLMNSLLQLALEHYRENRQRRVSESDSVQEKTEMVSAGVKNVDILQMLSKAQDEYDKAKSGVPPKPFIDNPNASAMKSSEIHRPKPLKASNDDDGRYSNDDDDTTDQDSNQNASSSAAAAPISLETLFRNASLQQQKQQGEKPEVKKGPGFHRSVSVSEGESKFQREESPNELPALLRHLMSTGSTVEEIEKQQRGEILSRNQQRRSPNSTSGRAASKFYLPSEEETNTTGQKFYRQHSLQPVSRRNKSPKLSSNVILDDINVAKGGNVSMETIQTNILSRGESQKIQDLLTQKSPIFPVAQQQSNRRTSQSSLSSAKSGSDLLTPAALEHSLASQSSVTSDLPERPASCSKILGSEVLLTPMAFIQGSQSPTITGILHGAVGTYYYNPSVSKSTYSSEYTATVAGIVLGGLVGLVLLIVIIIVIVHICCKGKHHRDRRRLVAPRDGPFTLGLGPEGSHRFTTQPVPPPAYDSLYPCPTEGNQTSREPPTYSRQGNHTSREHPTSPPPPYSERLTMHI</sequence>
<evidence type="ECO:0000256" key="1">
    <source>
        <dbReference type="ARBA" id="ARBA00004496"/>
    </source>
</evidence>
<dbReference type="GO" id="GO:0000290">
    <property type="term" value="P:deadenylation-dependent decapping of nuclear-transcribed mRNA"/>
    <property type="evidence" value="ECO:0007669"/>
    <property type="project" value="InterPro"/>
</dbReference>
<dbReference type="PANTHER" id="PTHR16290:SF0">
    <property type="entry name" value="DECAPPING PROTEIN 1, ISOFORM A"/>
    <property type="match status" value="1"/>
</dbReference>
<dbReference type="SUPFAM" id="SSF50729">
    <property type="entry name" value="PH domain-like"/>
    <property type="match status" value="1"/>
</dbReference>
<reference evidence="7" key="1">
    <citation type="submission" date="2019-08" db="EMBL/GenBank/DDBJ databases">
        <title>The improved chromosome-level genome for the pearl oyster Pinctada fucata martensii using PacBio sequencing and Hi-C.</title>
        <authorList>
            <person name="Zheng Z."/>
        </authorList>
    </citation>
    <scope>NUCLEOTIDE SEQUENCE</scope>
    <source>
        <strain evidence="7">ZZ-2019</strain>
        <tissue evidence="7">Adductor muscle</tissue>
    </source>
</reference>
<keyword evidence="6" id="KW-1133">Transmembrane helix</keyword>
<evidence type="ECO:0000256" key="5">
    <source>
        <dbReference type="SAM" id="MobiDB-lite"/>
    </source>
</evidence>
<protein>
    <submittedName>
        <fullName evidence="7">Uncharacterized protein</fullName>
    </submittedName>
</protein>
<feature type="region of interest" description="Disordered" evidence="5">
    <location>
        <begin position="302"/>
        <end position="365"/>
    </location>
</feature>
<feature type="compositionally biased region" description="Basic and acidic residues" evidence="5">
    <location>
        <begin position="274"/>
        <end position="283"/>
    </location>
</feature>
<evidence type="ECO:0000256" key="2">
    <source>
        <dbReference type="ARBA" id="ARBA00008778"/>
    </source>
</evidence>
<dbReference type="GO" id="GO:0031087">
    <property type="term" value="P:deadenylation-independent decapping of nuclear-transcribed mRNA"/>
    <property type="evidence" value="ECO:0007669"/>
    <property type="project" value="TreeGrafter"/>
</dbReference>
<evidence type="ECO:0000256" key="3">
    <source>
        <dbReference type="ARBA" id="ARBA00022490"/>
    </source>
</evidence>
<organism evidence="7 8">
    <name type="scientific">Pinctada imbricata</name>
    <name type="common">Atlantic pearl-oyster</name>
    <name type="synonym">Pinctada martensii</name>
    <dbReference type="NCBI Taxonomy" id="66713"/>
    <lineage>
        <taxon>Eukaryota</taxon>
        <taxon>Metazoa</taxon>
        <taxon>Spiralia</taxon>
        <taxon>Lophotrochozoa</taxon>
        <taxon>Mollusca</taxon>
        <taxon>Bivalvia</taxon>
        <taxon>Autobranchia</taxon>
        <taxon>Pteriomorphia</taxon>
        <taxon>Pterioida</taxon>
        <taxon>Pterioidea</taxon>
        <taxon>Pteriidae</taxon>
        <taxon>Pinctada</taxon>
    </lineage>
</organism>
<comment type="caution">
    <text evidence="7">The sequence shown here is derived from an EMBL/GenBank/DDBJ whole genome shotgun (WGS) entry which is preliminary data.</text>
</comment>
<dbReference type="Proteomes" id="UP001186944">
    <property type="component" value="Unassembled WGS sequence"/>
</dbReference>
<feature type="compositionally biased region" description="Low complexity" evidence="5">
    <location>
        <begin position="221"/>
        <end position="232"/>
    </location>
</feature>
<dbReference type="GO" id="GO:0000932">
    <property type="term" value="C:P-body"/>
    <property type="evidence" value="ECO:0007669"/>
    <property type="project" value="TreeGrafter"/>
</dbReference>
<dbReference type="Gene3D" id="2.30.29.30">
    <property type="entry name" value="Pleckstrin-homology domain (PH domain)/Phosphotyrosine-binding domain (PTB)"/>
    <property type="match status" value="1"/>
</dbReference>
<feature type="compositionally biased region" description="Low complexity" evidence="5">
    <location>
        <begin position="416"/>
        <end position="434"/>
    </location>
</feature>
<accession>A0AA88YFN3</accession>
<feature type="transmembrane region" description="Helical" evidence="6">
    <location>
        <begin position="518"/>
        <end position="544"/>
    </location>
</feature>
<evidence type="ECO:0000256" key="6">
    <source>
        <dbReference type="SAM" id="Phobius"/>
    </source>
</evidence>
<keyword evidence="4" id="KW-0507">mRNA processing</keyword>
<feature type="compositionally biased region" description="Basic and acidic residues" evidence="5">
    <location>
        <begin position="204"/>
        <end position="213"/>
    </location>
</feature>
<dbReference type="PANTHER" id="PTHR16290">
    <property type="entry name" value="TRANSCRIPTION FACTOR SMIF DECAPPING ENZYME DCP1"/>
    <property type="match status" value="1"/>
</dbReference>
<name>A0AA88YFN3_PINIB</name>
<proteinExistence type="inferred from homology"/>
<feature type="compositionally biased region" description="Polar residues" evidence="5">
    <location>
        <begin position="342"/>
        <end position="365"/>
    </location>
</feature>
<evidence type="ECO:0000313" key="8">
    <source>
        <dbReference type="Proteomes" id="UP001186944"/>
    </source>
</evidence>
<feature type="region of interest" description="Disordered" evidence="5">
    <location>
        <begin position="567"/>
        <end position="632"/>
    </location>
</feature>
<keyword evidence="6" id="KW-0812">Transmembrane</keyword>
<keyword evidence="8" id="KW-1185">Reference proteome</keyword>
<comment type="subcellular location">
    <subcellularLocation>
        <location evidence="1">Cytoplasm</location>
    </subcellularLocation>
</comment>
<feature type="region of interest" description="Disordered" evidence="5">
    <location>
        <begin position="412"/>
        <end position="434"/>
    </location>
</feature>
<dbReference type="GO" id="GO:0008047">
    <property type="term" value="F:enzyme activator activity"/>
    <property type="evidence" value="ECO:0007669"/>
    <property type="project" value="InterPro"/>
</dbReference>
<feature type="compositionally biased region" description="Polar residues" evidence="5">
    <location>
        <begin position="314"/>
        <end position="328"/>
    </location>
</feature>
<dbReference type="EMBL" id="VSWD01000005">
    <property type="protein sequence ID" value="KAK3104078.1"/>
    <property type="molecule type" value="Genomic_DNA"/>
</dbReference>
<gene>
    <name evidence="7" type="ORF">FSP39_024252</name>
</gene>
<keyword evidence="6" id="KW-0472">Membrane</keyword>
<comment type="similarity">
    <text evidence="2">Belongs to the DCP1 family.</text>
</comment>
<dbReference type="Pfam" id="PF06058">
    <property type="entry name" value="DCP1"/>
    <property type="match status" value="1"/>
</dbReference>